<proteinExistence type="predicted"/>
<evidence type="ECO:0000313" key="3">
    <source>
        <dbReference type="EMBL" id="QQQ19525.1"/>
    </source>
</evidence>
<gene>
    <name evidence="3" type="ORF">JIP62_05380</name>
</gene>
<reference evidence="3 4" key="1">
    <citation type="submission" date="2021-01" db="EMBL/GenBank/DDBJ databases">
        <title>Brevundimonas vitis sp. nov., an bacterium isolated from grape (Vitis vinifera).</title>
        <authorList>
            <person name="Jiang L."/>
            <person name="Lee J."/>
        </authorList>
    </citation>
    <scope>NUCLEOTIDE SEQUENCE [LARGE SCALE GENOMIC DNA]</scope>
    <source>
        <strain evidence="3 4">GRTSA-9</strain>
    </source>
</reference>
<evidence type="ECO:0000256" key="1">
    <source>
        <dbReference type="SAM" id="MobiDB-lite"/>
    </source>
</evidence>
<dbReference type="Proteomes" id="UP000595448">
    <property type="component" value="Chromosome"/>
</dbReference>
<name>A0ABX7BPZ9_9CAUL</name>
<protein>
    <submittedName>
        <fullName evidence="3">Uncharacterized protein</fullName>
    </submittedName>
</protein>
<dbReference type="PROSITE" id="PS51257">
    <property type="entry name" value="PROKAR_LIPOPROTEIN"/>
    <property type="match status" value="1"/>
</dbReference>
<keyword evidence="2" id="KW-0732">Signal</keyword>
<keyword evidence="4" id="KW-1185">Reference proteome</keyword>
<accession>A0ABX7BPZ9</accession>
<dbReference type="EMBL" id="CP067977">
    <property type="protein sequence ID" value="QQQ19525.1"/>
    <property type="molecule type" value="Genomic_DNA"/>
</dbReference>
<dbReference type="RefSeq" id="WP_201103876.1">
    <property type="nucleotide sequence ID" value="NZ_CP067977.1"/>
</dbReference>
<evidence type="ECO:0000256" key="2">
    <source>
        <dbReference type="SAM" id="SignalP"/>
    </source>
</evidence>
<evidence type="ECO:0000313" key="4">
    <source>
        <dbReference type="Proteomes" id="UP000595448"/>
    </source>
</evidence>
<sequence>MSRLALVILCLTAAACASAPTAPSTDTTGCDVEVRFGSYAMGVDPDLKRRILSIVQNDPDVETSSETPWGREGESTLCVDLDSAAATDRLYGRIEAVIPPYSDRAPTTVIHRDGRSHSAVTPGRS</sequence>
<organism evidence="3 4">
    <name type="scientific">Brevundimonas vitisensis</name>
    <dbReference type="NCBI Taxonomy" id="2800818"/>
    <lineage>
        <taxon>Bacteria</taxon>
        <taxon>Pseudomonadati</taxon>
        <taxon>Pseudomonadota</taxon>
        <taxon>Alphaproteobacteria</taxon>
        <taxon>Caulobacterales</taxon>
        <taxon>Caulobacteraceae</taxon>
        <taxon>Brevundimonas</taxon>
    </lineage>
</organism>
<feature type="chain" id="PRO_5045147703" evidence="2">
    <location>
        <begin position="20"/>
        <end position="125"/>
    </location>
</feature>
<feature type="region of interest" description="Disordered" evidence="1">
    <location>
        <begin position="104"/>
        <end position="125"/>
    </location>
</feature>
<feature type="signal peptide" evidence="2">
    <location>
        <begin position="1"/>
        <end position="19"/>
    </location>
</feature>